<accession>A0A0E9XZ94</accession>
<dbReference type="AlphaFoldDB" id="A0A0E9XZ94"/>
<reference evidence="1" key="2">
    <citation type="journal article" date="2015" name="Fish Shellfish Immunol.">
        <title>Early steps in the European eel (Anguilla anguilla)-Vibrio vulnificus interaction in the gills: Role of the RtxA13 toxin.</title>
        <authorList>
            <person name="Callol A."/>
            <person name="Pajuelo D."/>
            <person name="Ebbesson L."/>
            <person name="Teles M."/>
            <person name="MacKenzie S."/>
            <person name="Amaro C."/>
        </authorList>
    </citation>
    <scope>NUCLEOTIDE SEQUENCE</scope>
</reference>
<proteinExistence type="predicted"/>
<dbReference type="EMBL" id="GBXM01001397">
    <property type="protein sequence ID" value="JAI07181.1"/>
    <property type="molecule type" value="Transcribed_RNA"/>
</dbReference>
<evidence type="ECO:0000313" key="1">
    <source>
        <dbReference type="EMBL" id="JAI07181.1"/>
    </source>
</evidence>
<protein>
    <submittedName>
        <fullName evidence="1">Uncharacterized protein</fullName>
    </submittedName>
</protein>
<reference evidence="1" key="1">
    <citation type="submission" date="2014-11" db="EMBL/GenBank/DDBJ databases">
        <authorList>
            <person name="Amaro Gonzalez C."/>
        </authorList>
    </citation>
    <scope>NUCLEOTIDE SEQUENCE</scope>
</reference>
<organism evidence="1">
    <name type="scientific">Anguilla anguilla</name>
    <name type="common">European freshwater eel</name>
    <name type="synonym">Muraena anguilla</name>
    <dbReference type="NCBI Taxonomy" id="7936"/>
    <lineage>
        <taxon>Eukaryota</taxon>
        <taxon>Metazoa</taxon>
        <taxon>Chordata</taxon>
        <taxon>Craniata</taxon>
        <taxon>Vertebrata</taxon>
        <taxon>Euteleostomi</taxon>
        <taxon>Actinopterygii</taxon>
        <taxon>Neopterygii</taxon>
        <taxon>Teleostei</taxon>
        <taxon>Anguilliformes</taxon>
        <taxon>Anguillidae</taxon>
        <taxon>Anguilla</taxon>
    </lineage>
</organism>
<name>A0A0E9XZ94_ANGAN</name>
<sequence length="79" mass="8248">MNPCGQQCHLVPSRNISFFTGAGMSPASQGGVSIGSPIAISLTQSFSQLSWKVTVACLLIGYASAAQHNRLSGRPETIL</sequence>